<dbReference type="GO" id="GO:0009982">
    <property type="term" value="F:pseudouridine synthase activity"/>
    <property type="evidence" value="ECO:0007669"/>
    <property type="project" value="InterPro"/>
</dbReference>
<dbReference type="InterPro" id="IPR006145">
    <property type="entry name" value="PsdUridine_synth_RsuA/RluA"/>
</dbReference>
<dbReference type="GO" id="GO:0003723">
    <property type="term" value="F:RNA binding"/>
    <property type="evidence" value="ECO:0007669"/>
    <property type="project" value="InterPro"/>
</dbReference>
<dbReference type="EMBL" id="CP038804">
    <property type="protein sequence ID" value="UTY32973.1"/>
    <property type="molecule type" value="Genomic_DNA"/>
</dbReference>
<sequence>MLIDCKFSSQADVIFENEAYAVLYKPRGMPTAPLVEDEEGTLLSWFLKKCPEAVSVKGKKDIEAGLIHRLDTATSGLVLIAKNQEAYEAFNLMQVNNLIKKTYTAFADTRDKAGLNPDFSQSNLPYRISSQFKAYGPRGKTVIPVFYGMRDFSSTGKMYTTNIIDITDIPFTGNSAPRVTCTLTQGFRHQVRAHLASIGLPIYYDPLYNANYKDCQEQLDNHNYPLQLYAVGISFPKPQKEFTIDGAKEYVSFLLQPPDKMIL</sequence>
<feature type="domain" description="Pseudouridine synthase RsuA/RluA-like" evidence="2">
    <location>
        <begin position="20"/>
        <end position="197"/>
    </location>
</feature>
<dbReference type="Proteomes" id="UP001058682">
    <property type="component" value="Chromosome"/>
</dbReference>
<reference evidence="3" key="1">
    <citation type="submission" date="2019-04" db="EMBL/GenBank/DDBJ databases">
        <title>Whole genome sequencing of oral phylogroup 2 treponemes.</title>
        <authorList>
            <person name="Chan Y."/>
            <person name="Zeng H.H."/>
            <person name="Yu X.L."/>
            <person name="Leung W.K."/>
            <person name="Watt R.M."/>
        </authorList>
    </citation>
    <scope>NUCLEOTIDE SEQUENCE</scope>
    <source>
        <strain evidence="3">OMZ 835</strain>
    </source>
</reference>
<dbReference type="PROSITE" id="PS01129">
    <property type="entry name" value="PSI_RLU"/>
    <property type="match status" value="1"/>
</dbReference>
<dbReference type="AlphaFoldDB" id="A0AAE9SGQ6"/>
<dbReference type="GO" id="GO:0000455">
    <property type="term" value="P:enzyme-directed rRNA pseudouridine synthesis"/>
    <property type="evidence" value="ECO:0007669"/>
    <property type="project" value="TreeGrafter"/>
</dbReference>
<organism evidence="3 4">
    <name type="scientific">Treponema putidum</name>
    <dbReference type="NCBI Taxonomy" id="221027"/>
    <lineage>
        <taxon>Bacteria</taxon>
        <taxon>Pseudomonadati</taxon>
        <taxon>Spirochaetota</taxon>
        <taxon>Spirochaetia</taxon>
        <taxon>Spirochaetales</taxon>
        <taxon>Treponemataceae</taxon>
        <taxon>Treponema</taxon>
    </lineage>
</organism>
<dbReference type="GO" id="GO:0140098">
    <property type="term" value="F:catalytic activity, acting on RNA"/>
    <property type="evidence" value="ECO:0007669"/>
    <property type="project" value="UniProtKB-ARBA"/>
</dbReference>
<gene>
    <name evidence="3" type="ORF">E4N74_02350</name>
</gene>
<evidence type="ECO:0000313" key="3">
    <source>
        <dbReference type="EMBL" id="UTY32973.1"/>
    </source>
</evidence>
<dbReference type="PANTHER" id="PTHR21600">
    <property type="entry name" value="MITOCHONDRIAL RNA PSEUDOURIDINE SYNTHASE"/>
    <property type="match status" value="1"/>
</dbReference>
<dbReference type="RefSeq" id="WP_255818704.1">
    <property type="nucleotide sequence ID" value="NZ_CP038804.1"/>
</dbReference>
<evidence type="ECO:0000313" key="4">
    <source>
        <dbReference type="Proteomes" id="UP001058682"/>
    </source>
</evidence>
<dbReference type="InterPro" id="IPR020103">
    <property type="entry name" value="PsdUridine_synth_cat_dom_sf"/>
</dbReference>
<dbReference type="Pfam" id="PF00849">
    <property type="entry name" value="PseudoU_synth_2"/>
    <property type="match status" value="1"/>
</dbReference>
<evidence type="ECO:0000259" key="2">
    <source>
        <dbReference type="Pfam" id="PF00849"/>
    </source>
</evidence>
<dbReference type="Gene3D" id="3.30.2350.10">
    <property type="entry name" value="Pseudouridine synthase"/>
    <property type="match status" value="1"/>
</dbReference>
<protein>
    <submittedName>
        <fullName evidence="3">RNA pseudouridine synthase</fullName>
    </submittedName>
</protein>
<dbReference type="CDD" id="cd02869">
    <property type="entry name" value="PseudoU_synth_RluA_like"/>
    <property type="match status" value="1"/>
</dbReference>
<accession>A0AAE9SGQ6</accession>
<dbReference type="SUPFAM" id="SSF55120">
    <property type="entry name" value="Pseudouridine synthase"/>
    <property type="match status" value="1"/>
</dbReference>
<dbReference type="PANTHER" id="PTHR21600:SF87">
    <property type="entry name" value="RNA PSEUDOURIDYLATE SYNTHASE DOMAIN-CONTAINING PROTEIN 1"/>
    <property type="match status" value="1"/>
</dbReference>
<comment type="similarity">
    <text evidence="1">Belongs to the pseudouridine synthase RluA family.</text>
</comment>
<evidence type="ECO:0000256" key="1">
    <source>
        <dbReference type="ARBA" id="ARBA00010876"/>
    </source>
</evidence>
<dbReference type="InterPro" id="IPR050188">
    <property type="entry name" value="RluA_PseudoU_synthase"/>
</dbReference>
<dbReference type="InterPro" id="IPR006224">
    <property type="entry name" value="PsdUridine_synth_RluA-like_CS"/>
</dbReference>
<name>A0AAE9SGQ6_9SPIR</name>
<proteinExistence type="inferred from homology"/>